<dbReference type="Pfam" id="PF04241">
    <property type="entry name" value="DUF423"/>
    <property type="match status" value="1"/>
</dbReference>
<dbReference type="AlphaFoldDB" id="A0A836GJV1"/>
<keyword evidence="4 5" id="KW-0472">Membrane</keyword>
<feature type="transmembrane region" description="Helical" evidence="5">
    <location>
        <begin position="54"/>
        <end position="73"/>
    </location>
</feature>
<organism evidence="6 7">
    <name type="scientific">Leishmania enriettii</name>
    <dbReference type="NCBI Taxonomy" id="5663"/>
    <lineage>
        <taxon>Eukaryota</taxon>
        <taxon>Discoba</taxon>
        <taxon>Euglenozoa</taxon>
        <taxon>Kinetoplastea</taxon>
        <taxon>Metakinetoplastina</taxon>
        <taxon>Trypanosomatida</taxon>
        <taxon>Trypanosomatidae</taxon>
        <taxon>Leishmaniinae</taxon>
        <taxon>Leishmania</taxon>
    </lineage>
</organism>
<dbReference type="Proteomes" id="UP000674179">
    <property type="component" value="Chromosome 28"/>
</dbReference>
<dbReference type="PANTHER" id="PTHR43461">
    <property type="entry name" value="TRANSMEMBRANE PROTEIN 256"/>
    <property type="match status" value="1"/>
</dbReference>
<dbReference type="PANTHER" id="PTHR43461:SF1">
    <property type="entry name" value="TRANSMEMBRANE PROTEIN 256"/>
    <property type="match status" value="1"/>
</dbReference>
<evidence type="ECO:0000256" key="4">
    <source>
        <dbReference type="ARBA" id="ARBA00023136"/>
    </source>
</evidence>
<keyword evidence="2 5" id="KW-0812">Transmembrane</keyword>
<proteinExistence type="predicted"/>
<feature type="transmembrane region" description="Helical" evidence="5">
    <location>
        <begin position="12"/>
        <end position="34"/>
    </location>
</feature>
<keyword evidence="7" id="KW-1185">Reference proteome</keyword>
<accession>A0A836GJV1</accession>
<dbReference type="InterPro" id="IPR006696">
    <property type="entry name" value="DUF423"/>
</dbReference>
<name>A0A836GJV1_LEIEN</name>
<dbReference type="GO" id="GO:0016020">
    <property type="term" value="C:membrane"/>
    <property type="evidence" value="ECO:0007669"/>
    <property type="project" value="UniProtKB-SubCell"/>
</dbReference>
<dbReference type="OrthoDB" id="269173at2759"/>
<evidence type="ECO:0000256" key="3">
    <source>
        <dbReference type="ARBA" id="ARBA00022989"/>
    </source>
</evidence>
<feature type="transmembrane region" description="Helical" evidence="5">
    <location>
        <begin position="85"/>
        <end position="102"/>
    </location>
</feature>
<dbReference type="RefSeq" id="XP_067691593.1">
    <property type="nucleotide sequence ID" value="XM_067836222.1"/>
</dbReference>
<comment type="subcellular location">
    <subcellularLocation>
        <location evidence="1">Membrane</location>
        <topology evidence="1">Multi-pass membrane protein</topology>
    </subcellularLocation>
</comment>
<dbReference type="GeneID" id="94171732"/>
<evidence type="ECO:0000256" key="5">
    <source>
        <dbReference type="SAM" id="Phobius"/>
    </source>
</evidence>
<protein>
    <recommendedName>
        <fullName evidence="8">DUF423 domain-containing protein</fullName>
    </recommendedName>
</protein>
<gene>
    <name evidence="6" type="ORF">CUR178_04514</name>
</gene>
<evidence type="ECO:0000313" key="7">
    <source>
        <dbReference type="Proteomes" id="UP000674179"/>
    </source>
</evidence>
<evidence type="ECO:0000256" key="2">
    <source>
        <dbReference type="ARBA" id="ARBA00022692"/>
    </source>
</evidence>
<evidence type="ECO:0000313" key="6">
    <source>
        <dbReference type="EMBL" id="KAG5475064.1"/>
    </source>
</evidence>
<dbReference type="KEGG" id="lenr:94171732"/>
<evidence type="ECO:0000256" key="1">
    <source>
        <dbReference type="ARBA" id="ARBA00004141"/>
    </source>
</evidence>
<evidence type="ECO:0008006" key="8">
    <source>
        <dbReference type="Google" id="ProtNLM"/>
    </source>
</evidence>
<reference evidence="6 7" key="1">
    <citation type="submission" date="2021-02" db="EMBL/GenBank/DDBJ databases">
        <title>Leishmania (Mundinia) enrietti genome sequencing and assembly.</title>
        <authorList>
            <person name="Almutairi H."/>
            <person name="Gatherer D."/>
        </authorList>
    </citation>
    <scope>NUCLEOTIDE SEQUENCE [LARGE SCALE GENOMIC DNA]</scope>
    <source>
        <strain evidence="6">CUR178</strain>
    </source>
</reference>
<keyword evidence="3 5" id="KW-1133">Transmembrane helix</keyword>
<feature type="transmembrane region" description="Helical" evidence="5">
    <location>
        <begin position="114"/>
        <end position="135"/>
    </location>
</feature>
<sequence>MSANIRTSLSGTNLPMLAAALSGGFGVVLGALGSHAFLELMDTDQFRAYNVANQYHLVHSIAMLVVAAIAPRVSEPAASHFRRAYAFFASGTVLLAGSRYVYCTVHKPRFLSKIPALGGAVLAAGWVCVALGGTATQ</sequence>
<comment type="caution">
    <text evidence="6">The sequence shown here is derived from an EMBL/GenBank/DDBJ whole genome shotgun (WGS) entry which is preliminary data.</text>
</comment>
<dbReference type="EMBL" id="JAFHKP010000028">
    <property type="protein sequence ID" value="KAG5475064.1"/>
    <property type="molecule type" value="Genomic_DNA"/>
</dbReference>